<protein>
    <submittedName>
        <fullName evidence="10">Spore gernimation protein GerC</fullName>
    </submittedName>
</protein>
<dbReference type="Proteomes" id="UP000077134">
    <property type="component" value="Unassembled WGS sequence"/>
</dbReference>
<name>A0A167GJ51_9BACL</name>
<comment type="caution">
    <text evidence="10">The sequence shown here is derived from an EMBL/GenBank/DDBJ whole genome shotgun (WGS) entry which is preliminary data.</text>
</comment>
<dbReference type="PANTHER" id="PTHR35789">
    <property type="entry name" value="SPORE GERMINATION PROTEIN B3"/>
    <property type="match status" value="1"/>
</dbReference>
<sequence>MKRKGLLLCILLILTILISGCWSRRELNNLAIGVGLAIDKSGDKYKVSIQVVEPNAVSGKQGDGTAPVTMYQASGDSILQTLRRMTTVSPRRIYLAHLRMFVIGESLAREGISEVLDFLSREPEIRSDFFVVVSKKAQAEDTLKILTNLEKIPSVRLFSTLETSAKYWAPSTTVTLDKLISELVSEGKHPVLTGLKIIGNLEQGQTKKNVETVMSPADLLYSGLAVFKNDKLIGWLNDEEGKAYNYITNNISATVGVTPCPEGGTVSLSIINSDTKVTGIIHNERPQINIEVLIEGNVGEAQCQIDLSDPEVIKGLEKRTNQITEEFIEKTINQVQQEFKVDIFGFGEVIRRSHPQEWKELKENWDQKFVNIPVNVKVKTNIHHLGKLSNTFLEKMKK</sequence>
<dbReference type="GO" id="GO:0016020">
    <property type="term" value="C:membrane"/>
    <property type="evidence" value="ECO:0007669"/>
    <property type="project" value="UniProtKB-SubCell"/>
</dbReference>
<dbReference type="PROSITE" id="PS51257">
    <property type="entry name" value="PROKAR_LIPOPROTEIN"/>
    <property type="match status" value="1"/>
</dbReference>
<dbReference type="EMBL" id="LSFN01000002">
    <property type="protein sequence ID" value="OAB77621.1"/>
    <property type="molecule type" value="Genomic_DNA"/>
</dbReference>
<accession>A0A167GJ51</accession>
<keyword evidence="7" id="KW-0449">Lipoprotein</keyword>
<dbReference type="KEGG" id="pcx:LPB68_07920"/>
<dbReference type="STRING" id="1763538.LPB68_07920"/>
<dbReference type="Pfam" id="PF05504">
    <property type="entry name" value="Spore_GerAC"/>
    <property type="match status" value="1"/>
</dbReference>
<keyword evidence="4" id="KW-0732">Signal</keyword>
<evidence type="ECO:0000256" key="6">
    <source>
        <dbReference type="ARBA" id="ARBA00023139"/>
    </source>
</evidence>
<dbReference type="PANTHER" id="PTHR35789:SF1">
    <property type="entry name" value="SPORE GERMINATION PROTEIN B3"/>
    <property type="match status" value="1"/>
</dbReference>
<dbReference type="Gene3D" id="3.30.300.210">
    <property type="entry name" value="Nutrient germinant receptor protein C, domain 3"/>
    <property type="match status" value="1"/>
</dbReference>
<gene>
    <name evidence="10" type="ORF">PNBC_01000</name>
</gene>
<evidence type="ECO:0000256" key="2">
    <source>
        <dbReference type="ARBA" id="ARBA00007886"/>
    </source>
</evidence>
<comment type="subcellular location">
    <subcellularLocation>
        <location evidence="1">Membrane</location>
        <topology evidence="1">Lipid-anchor</topology>
    </subcellularLocation>
</comment>
<dbReference type="OrthoDB" id="9816067at2"/>
<dbReference type="GO" id="GO:0009847">
    <property type="term" value="P:spore germination"/>
    <property type="evidence" value="ECO:0007669"/>
    <property type="project" value="InterPro"/>
</dbReference>
<keyword evidence="11" id="KW-1185">Reference proteome</keyword>
<keyword evidence="6" id="KW-0564">Palmitate</keyword>
<dbReference type="InterPro" id="IPR057336">
    <property type="entry name" value="GerAC_N"/>
</dbReference>
<dbReference type="InterPro" id="IPR038501">
    <property type="entry name" value="Spore_GerAC_C_sf"/>
</dbReference>
<evidence type="ECO:0000256" key="7">
    <source>
        <dbReference type="ARBA" id="ARBA00023288"/>
    </source>
</evidence>
<proteinExistence type="inferred from homology"/>
<feature type="domain" description="Spore germination protein N-terminal" evidence="9">
    <location>
        <begin position="24"/>
        <end position="196"/>
    </location>
</feature>
<evidence type="ECO:0000313" key="10">
    <source>
        <dbReference type="EMBL" id="OAB77621.1"/>
    </source>
</evidence>
<dbReference type="Pfam" id="PF25198">
    <property type="entry name" value="Spore_GerAC_N"/>
    <property type="match status" value="1"/>
</dbReference>
<dbReference type="AlphaFoldDB" id="A0A167GJ51"/>
<dbReference type="NCBIfam" id="TIGR02887">
    <property type="entry name" value="spore_ger_x_C"/>
    <property type="match status" value="1"/>
</dbReference>
<evidence type="ECO:0000259" key="8">
    <source>
        <dbReference type="Pfam" id="PF05504"/>
    </source>
</evidence>
<evidence type="ECO:0000256" key="4">
    <source>
        <dbReference type="ARBA" id="ARBA00022729"/>
    </source>
</evidence>
<evidence type="ECO:0000256" key="3">
    <source>
        <dbReference type="ARBA" id="ARBA00022544"/>
    </source>
</evidence>
<evidence type="ECO:0000313" key="11">
    <source>
        <dbReference type="Proteomes" id="UP000077134"/>
    </source>
</evidence>
<evidence type="ECO:0000259" key="9">
    <source>
        <dbReference type="Pfam" id="PF25198"/>
    </source>
</evidence>
<evidence type="ECO:0000256" key="5">
    <source>
        <dbReference type="ARBA" id="ARBA00023136"/>
    </source>
</evidence>
<keyword evidence="3" id="KW-0309">Germination</keyword>
<feature type="domain" description="Spore germination GerAC-like C-terminal" evidence="8">
    <location>
        <begin position="222"/>
        <end position="386"/>
    </location>
</feature>
<keyword evidence="5" id="KW-0472">Membrane</keyword>
<reference evidence="10 11" key="1">
    <citation type="submission" date="2016-02" db="EMBL/GenBank/DDBJ databases">
        <title>Paenibacillus sp. LPB0068, isolated from Crassostrea gigas.</title>
        <authorList>
            <person name="Shin S.-K."/>
            <person name="Yi H."/>
        </authorList>
    </citation>
    <scope>NUCLEOTIDE SEQUENCE [LARGE SCALE GENOMIC DNA]</scope>
    <source>
        <strain evidence="10 11">LPB0068</strain>
    </source>
</reference>
<organism evidence="10 11">
    <name type="scientific">Paenibacillus crassostreae</name>
    <dbReference type="NCBI Taxonomy" id="1763538"/>
    <lineage>
        <taxon>Bacteria</taxon>
        <taxon>Bacillati</taxon>
        <taxon>Bacillota</taxon>
        <taxon>Bacilli</taxon>
        <taxon>Bacillales</taxon>
        <taxon>Paenibacillaceae</taxon>
        <taxon>Paenibacillus</taxon>
    </lineage>
</organism>
<dbReference type="RefSeq" id="WP_068654368.1">
    <property type="nucleotide sequence ID" value="NZ_CP017770.1"/>
</dbReference>
<dbReference type="InterPro" id="IPR046953">
    <property type="entry name" value="Spore_GerAC-like_C"/>
</dbReference>
<comment type="similarity">
    <text evidence="2">Belongs to the GerABKC lipoprotein family.</text>
</comment>
<dbReference type="InterPro" id="IPR008844">
    <property type="entry name" value="Spore_GerAC-like"/>
</dbReference>
<evidence type="ECO:0000256" key="1">
    <source>
        <dbReference type="ARBA" id="ARBA00004635"/>
    </source>
</evidence>